<comment type="subcellular location">
    <subcellularLocation>
        <location evidence="1">Chromosome</location>
    </subcellularLocation>
    <subcellularLocation>
        <location evidence="2">Cytoplasm</location>
    </subcellularLocation>
    <subcellularLocation>
        <location evidence="3">Nucleus</location>
        <location evidence="3">Nuclear pore complex</location>
    </subcellularLocation>
    <subcellularLocation>
        <location evidence="4">Nucleus</location>
        <location evidence="4">Nucleoplasm</location>
    </subcellularLocation>
</comment>
<comment type="function">
    <text evidence="23">As a component of the TREX-2 complex, involved in the export of mRNAs to the cytoplasm through the nuclear pores. Through the acetylation of histones, affects the assembly of nucleosomes at immunoglobulin variable region genes and promotes the recruitment and positioning of transcription complex to favor DNA cytosine deaminase AICDA/AID targeting, hence promoting somatic hypermutations.</text>
</comment>
<evidence type="ECO:0000256" key="9">
    <source>
        <dbReference type="ARBA" id="ARBA00022490"/>
    </source>
</evidence>
<evidence type="ECO:0000256" key="16">
    <source>
        <dbReference type="ARBA" id="ARBA00023010"/>
    </source>
</evidence>
<evidence type="ECO:0000256" key="21">
    <source>
        <dbReference type="ARBA" id="ARBA00038443"/>
    </source>
</evidence>
<evidence type="ECO:0000313" key="28">
    <source>
        <dbReference type="Proteomes" id="UP000265180"/>
    </source>
</evidence>
<evidence type="ECO:0000256" key="11">
    <source>
        <dbReference type="ARBA" id="ARBA00022679"/>
    </source>
</evidence>
<evidence type="ECO:0000256" key="6">
    <source>
        <dbReference type="ARBA" id="ARBA00022448"/>
    </source>
</evidence>
<dbReference type="GO" id="GO:0005737">
    <property type="term" value="C:cytoplasm"/>
    <property type="evidence" value="ECO:0007669"/>
    <property type="project" value="UniProtKB-SubCell"/>
</dbReference>
<feature type="compositionally biased region" description="Polar residues" evidence="25">
    <location>
        <begin position="282"/>
        <end position="292"/>
    </location>
</feature>
<evidence type="ECO:0000256" key="1">
    <source>
        <dbReference type="ARBA" id="ARBA00004286"/>
    </source>
</evidence>
<evidence type="ECO:0000256" key="12">
    <source>
        <dbReference type="ARBA" id="ARBA00022816"/>
    </source>
</evidence>
<comment type="catalytic activity">
    <reaction evidence="22">
        <text>L-lysyl-[histone] + acetyl-CoA = N(6)-acetyl-L-lysyl-[histone] + CoA + H(+)</text>
        <dbReference type="Rhea" id="RHEA:21992"/>
        <dbReference type="Rhea" id="RHEA-COMP:9845"/>
        <dbReference type="Rhea" id="RHEA-COMP:11338"/>
        <dbReference type="ChEBI" id="CHEBI:15378"/>
        <dbReference type="ChEBI" id="CHEBI:29969"/>
        <dbReference type="ChEBI" id="CHEBI:57287"/>
        <dbReference type="ChEBI" id="CHEBI:57288"/>
        <dbReference type="ChEBI" id="CHEBI:61930"/>
        <dbReference type="EC" id="2.3.1.48"/>
    </reaction>
    <physiologicalReaction direction="left-to-right" evidence="22">
        <dbReference type="Rhea" id="RHEA:21993"/>
    </physiologicalReaction>
</comment>
<evidence type="ECO:0000256" key="19">
    <source>
        <dbReference type="ARBA" id="ARBA00023242"/>
    </source>
</evidence>
<evidence type="ECO:0000256" key="20">
    <source>
        <dbReference type="ARBA" id="ARBA00023315"/>
    </source>
</evidence>
<keyword evidence="11" id="KW-0808">Transferase</keyword>
<keyword evidence="16" id="KW-0811">Translocation</keyword>
<dbReference type="Proteomes" id="UP000265180">
    <property type="component" value="Chromosome 21"/>
</dbReference>
<evidence type="ECO:0000256" key="2">
    <source>
        <dbReference type="ARBA" id="ARBA00004496"/>
    </source>
</evidence>
<reference evidence="27" key="3">
    <citation type="submission" date="2025-08" db="UniProtKB">
        <authorList>
            <consortium name="Ensembl"/>
        </authorList>
    </citation>
    <scope>IDENTIFICATION</scope>
    <source>
        <strain evidence="27">HNI</strain>
    </source>
</reference>
<reference key="1">
    <citation type="journal article" date="2007" name="Nature">
        <title>The medaka draft genome and insights into vertebrate genome evolution.</title>
        <authorList>
            <person name="Kasahara M."/>
            <person name="Naruse K."/>
            <person name="Sasaki S."/>
            <person name="Nakatani Y."/>
            <person name="Qu W."/>
            <person name="Ahsan B."/>
            <person name="Yamada T."/>
            <person name="Nagayasu Y."/>
            <person name="Doi K."/>
            <person name="Kasai Y."/>
            <person name="Jindo T."/>
            <person name="Kobayashi D."/>
            <person name="Shimada A."/>
            <person name="Toyoda A."/>
            <person name="Kuroki Y."/>
            <person name="Fujiyama A."/>
            <person name="Sasaki T."/>
            <person name="Shimizu A."/>
            <person name="Asakawa S."/>
            <person name="Shimizu N."/>
            <person name="Hashimoto S."/>
            <person name="Yang J."/>
            <person name="Lee Y."/>
            <person name="Matsushima K."/>
            <person name="Sugano S."/>
            <person name="Sakaizumi M."/>
            <person name="Narita T."/>
            <person name="Ohishi K."/>
            <person name="Haga S."/>
            <person name="Ohta F."/>
            <person name="Nomoto H."/>
            <person name="Nogata K."/>
            <person name="Morishita T."/>
            <person name="Endo T."/>
            <person name="Shin-I T."/>
            <person name="Takeda H."/>
            <person name="Morishita S."/>
            <person name="Kohara Y."/>
        </authorList>
    </citation>
    <scope>NUCLEOTIDE SEQUENCE [LARGE SCALE GENOMIC DNA]</scope>
    <source>
        <strain>Hd-rR</strain>
    </source>
</reference>
<dbReference type="Gene3D" id="1.25.40.990">
    <property type="match status" value="1"/>
</dbReference>
<reference evidence="27 28" key="2">
    <citation type="submission" date="2017-04" db="EMBL/GenBank/DDBJ databases">
        <title>CpG methylation of centromeres and impact of large insertions on vertebrate speciation.</title>
        <authorList>
            <person name="Ichikawa K."/>
            <person name="Yoshimura J."/>
            <person name="Morishita S."/>
        </authorList>
    </citation>
    <scope>NUCLEOTIDE SEQUENCE</scope>
    <source>
        <strain evidence="27 28">HNI</strain>
    </source>
</reference>
<evidence type="ECO:0000256" key="14">
    <source>
        <dbReference type="ARBA" id="ARBA00022927"/>
    </source>
</evidence>
<proteinExistence type="inferred from homology"/>
<evidence type="ECO:0000256" key="24">
    <source>
        <dbReference type="ARBA" id="ARBA00069544"/>
    </source>
</evidence>
<keyword evidence="20" id="KW-0012">Acyltransferase</keyword>
<dbReference type="InterPro" id="IPR031908">
    <property type="entry name" value="NupH_GANP"/>
</dbReference>
<dbReference type="EC" id="2.3.1.48" evidence="5"/>
<evidence type="ECO:0000256" key="8">
    <source>
        <dbReference type="ARBA" id="ARBA00022481"/>
    </source>
</evidence>
<comment type="similarity">
    <text evidence="21">Belongs to the SAC3 family.</text>
</comment>
<dbReference type="GO" id="GO:0005643">
    <property type="term" value="C:nuclear pore"/>
    <property type="evidence" value="ECO:0007669"/>
    <property type="project" value="UniProtKB-SubCell"/>
</dbReference>
<feature type="domain" description="PCI" evidence="26">
    <location>
        <begin position="744"/>
        <end position="928"/>
    </location>
</feature>
<dbReference type="InterPro" id="IPR012677">
    <property type="entry name" value="Nucleotide-bd_a/b_plait_sf"/>
</dbReference>
<dbReference type="InterPro" id="IPR000717">
    <property type="entry name" value="PCI_dom"/>
</dbReference>
<keyword evidence="9" id="KW-0963">Cytoplasm</keyword>
<dbReference type="FunFam" id="1.25.40.990:FF:000003">
    <property type="entry name" value="germinal-center associated nuclear protein isoform X2"/>
    <property type="match status" value="1"/>
</dbReference>
<dbReference type="Pfam" id="PF03399">
    <property type="entry name" value="SAC3_GANP"/>
    <property type="match status" value="1"/>
</dbReference>
<keyword evidence="12" id="KW-0509">mRNA transport</keyword>
<evidence type="ECO:0000313" key="27">
    <source>
        <dbReference type="Ensembl" id="ENSORLP00020004242.1"/>
    </source>
</evidence>
<feature type="compositionally biased region" description="Basic and acidic residues" evidence="25">
    <location>
        <begin position="271"/>
        <end position="281"/>
    </location>
</feature>
<keyword evidence="17" id="KW-0175">Coiled coil</keyword>
<dbReference type="PROSITE" id="PS50250">
    <property type="entry name" value="PCI"/>
    <property type="match status" value="1"/>
</dbReference>
<keyword evidence="18" id="KW-0906">Nuclear pore complex</keyword>
<keyword evidence="10" id="KW-0597">Phosphoprotein</keyword>
<evidence type="ECO:0000256" key="13">
    <source>
        <dbReference type="ARBA" id="ARBA00022859"/>
    </source>
</evidence>
<dbReference type="GO" id="GO:0015031">
    <property type="term" value="P:protein transport"/>
    <property type="evidence" value="ECO:0007669"/>
    <property type="project" value="UniProtKB-KW"/>
</dbReference>
<dbReference type="Ensembl" id="ENSORLT00020008293.1">
    <property type="protein sequence ID" value="ENSORLP00020004242.1"/>
    <property type="gene ID" value="ENSORLG00020005042.1"/>
</dbReference>
<feature type="compositionally biased region" description="Basic and acidic residues" evidence="25">
    <location>
        <begin position="295"/>
        <end position="305"/>
    </location>
</feature>
<feature type="region of interest" description="Disordered" evidence="25">
    <location>
        <begin position="271"/>
        <end position="437"/>
    </location>
</feature>
<evidence type="ECO:0000256" key="22">
    <source>
        <dbReference type="ARBA" id="ARBA00048940"/>
    </source>
</evidence>
<evidence type="ECO:0000256" key="15">
    <source>
        <dbReference type="ARBA" id="ARBA00022990"/>
    </source>
</evidence>
<dbReference type="InterPro" id="IPR005062">
    <property type="entry name" value="SAC3/GANP/THP3_conserved"/>
</dbReference>
<keyword evidence="7" id="KW-0158">Chromosome</keyword>
<dbReference type="InterPro" id="IPR031907">
    <property type="entry name" value="MCM3AP_GANP"/>
</dbReference>
<keyword evidence="14" id="KW-0653">Protein transport</keyword>
<evidence type="ECO:0000256" key="23">
    <source>
        <dbReference type="ARBA" id="ARBA00055631"/>
    </source>
</evidence>
<feature type="region of interest" description="Disordered" evidence="25">
    <location>
        <begin position="1"/>
        <end position="27"/>
    </location>
</feature>
<evidence type="ECO:0000256" key="4">
    <source>
        <dbReference type="ARBA" id="ARBA00004642"/>
    </source>
</evidence>
<dbReference type="Pfam" id="PF00076">
    <property type="entry name" value="RRM_1"/>
    <property type="match status" value="1"/>
</dbReference>
<dbReference type="InterPro" id="IPR000504">
    <property type="entry name" value="RRM_dom"/>
</dbReference>
<dbReference type="GO" id="GO:0003723">
    <property type="term" value="F:RNA binding"/>
    <property type="evidence" value="ECO:0007669"/>
    <property type="project" value="InterPro"/>
</dbReference>
<organism evidence="27 28">
    <name type="scientific">Oryzias latipes</name>
    <name type="common">Japanese rice fish</name>
    <name type="synonym">Japanese killifish</name>
    <dbReference type="NCBI Taxonomy" id="8090"/>
    <lineage>
        <taxon>Eukaryota</taxon>
        <taxon>Metazoa</taxon>
        <taxon>Chordata</taxon>
        <taxon>Craniata</taxon>
        <taxon>Vertebrata</taxon>
        <taxon>Euteleostomi</taxon>
        <taxon>Actinopterygii</taxon>
        <taxon>Neopterygii</taxon>
        <taxon>Teleostei</taxon>
        <taxon>Neoteleostei</taxon>
        <taxon>Acanthomorphata</taxon>
        <taxon>Ovalentaria</taxon>
        <taxon>Atherinomorphae</taxon>
        <taxon>Beloniformes</taxon>
        <taxon>Adrianichthyidae</taxon>
        <taxon>Oryziinae</taxon>
        <taxon>Oryzias</taxon>
    </lineage>
</organism>
<keyword evidence="19" id="KW-0539">Nucleus</keyword>
<evidence type="ECO:0000256" key="5">
    <source>
        <dbReference type="ARBA" id="ARBA00013184"/>
    </source>
</evidence>
<protein>
    <recommendedName>
        <fullName evidence="24">Germinal-center associated nuclear protein</fullName>
        <ecNumber evidence="5">2.3.1.48</ecNumber>
    </recommendedName>
</protein>
<dbReference type="SMART" id="SM00360">
    <property type="entry name" value="RRM"/>
    <property type="match status" value="1"/>
</dbReference>
<accession>A0A3P9K783</accession>
<dbReference type="PANTHER" id="PTHR12436">
    <property type="entry name" value="80 KDA MCM3-ASSOCIATED PROTEIN"/>
    <property type="match status" value="1"/>
</dbReference>
<keyword evidence="15" id="KW-0007">Acetylation</keyword>
<dbReference type="InterPro" id="IPR035979">
    <property type="entry name" value="RBD_domain_sf"/>
</dbReference>
<dbReference type="Pfam" id="PF16768">
    <property type="entry name" value="NupH_GANP"/>
    <property type="match status" value="1"/>
</dbReference>
<dbReference type="GO" id="GO:0002376">
    <property type="term" value="P:immune system process"/>
    <property type="evidence" value="ECO:0007669"/>
    <property type="project" value="UniProtKB-KW"/>
</dbReference>
<keyword evidence="8" id="KW-0488">Methylation</keyword>
<sequence length="1701" mass="188566">MNPQGLFQPPAFGQQPVMNQSAGHGNPIFGQTPVFGQSQPLSTMSPAPAFGQQPLGTFGNTNASSFGQNSVSNQGSVLGPGAGFGQPPAFGVTSAFGSNPTLGQPQPLFFGQTSFGQTSSTSSSTSVFGQTPNITQSRGFGSSEFSFKPANDAIFKPIFSASPEPTNPQITPMSGSSFCAAGSQVSSSTNAGFSFLTGSKAGPAGFSLSQPAPVSSSSSQNNSLTTACGDQTKTLPFSFSHFSLKNFQTQPTPLSVGAGFDQLSAFGEPKSKVETSLDKNESNLSGQGNSNIFREFSKGTKRKDPAMPVLGIQKPATDQDAPSRAESPRQPSKRPLIRSRGQPGGLLSRALNAIRKDQSSSVRYEGPKENPQQAGTWEETERKAVQPQEDDLPEASSVQTPTRDVEEPTEEPETKAEMSTPASRGERSESLDSLGGMSPSELTCIMCRNIPQEINKRNKIEKHFARFGKVCKVLCRPAKNLAIVYFNDHAAAAKAKKRGKVFDKHELLILWMKKKLFYSGVFSSFSSPVRRASPAKVLQFDADPQKEIKTESLSSERPVPSSLLPLIGQVAETAEEKFRLLEQRDKILRQGRSKRTDLDLAFVGTCPDMCPEKERYMRETRNQLSVFEVIPNTEMVNHTAAIKEYSRSSADQEEPLPHELRPLPVLKMTMDYLVTQIMDLGQDNYRDWYDFVWNRTRSIRKDITQQRLCCPQTVSLIEKCTRFHVHCAHHLCEEHMSSFDPKINTENMTKCLQSLKEMYEDLAAHQTFCPSEAEFRQYSVLLKLNDGDILRSVQQFRDEVRNSPELKFAVQAFAAVNSNNFVRFFKLVKGASYLAGCLLHRYFNQVRAKALKVLNMALTVGPRSTPLPVEDVARMLMFPNSAEATDFVQQFGLNVTDGMVELSRVVYQEPDIPPSPKRSAVIIAKKTVLNGEVVNGGPLPIPPHHTPQCSFDLQNKYRGELPTSNFIKGINSFAGVLSLTFTINISVSISHLHRLGALTEPQQLFPFISQPEPVKPPSPPPEPQPMYSDEDIMAELDCVIEEVVKAEVKEVTDEGAAYIAAALQVFALVYIFVLSGRWRDVVAVRRQLKRQMRGFPAAPCCVDPCFKLKALAPSAPTQPSLADLARGMVNLGNAGSLTLSSTRLLEMRQEVTHQMRVHYYFQQLLEKHAWAPLDLVSLVTENIPIAHDRIFWKALLLLPSDQESAASTANRVLSDWLEAKLGGEQLSEEHLDGSLWTLCVTNALQESGRRTQKVHIAVKASRGPLTDNNLSRVERCSELQGTGALILLVPALPVFEPGLQDQGVPDSLLSALLQLRQLQQVNTWHCPLPLVVLVPGPDGGASYTNKLEKALRLHTLMTEGLISEFTFVFIPETSNDLHGSKQLSQALSWLLARATTPLSLSCQTLVQLIETSLGRELDPRVYAIRQERATAHLLPQEPAPIIRLYNAILDHVADTVASQHLCRLSWPPGEFSLPHTRSFVPHPAWNSVDHLAWLRKAILSLQLPEWEPLPPTDSWSELCSFIFHYAAKIPASHLSQPLLKSRLENLLERVRVKTHLTQTCGFRGNMEYNSRAQSQSISQIPWDDVVMICIDHKLKDWQRPEESVCEDALTAGGDILVYFSAESLKDFRAPEEWTEAVRKTHEEKKQEKNWPYEEPERAELKKTTTSISWKLQDLERQISLGHKEEVACSLKLSGLRSIVDD</sequence>
<dbReference type="PANTHER" id="PTHR12436:SF3">
    <property type="entry name" value="GERMINAL-CENTER ASSOCIATED NUCLEAR PROTEIN"/>
    <property type="match status" value="1"/>
</dbReference>
<keyword evidence="6" id="KW-0813">Transport</keyword>
<evidence type="ECO:0000256" key="10">
    <source>
        <dbReference type="ARBA" id="ARBA00022553"/>
    </source>
</evidence>
<evidence type="ECO:0000256" key="3">
    <source>
        <dbReference type="ARBA" id="ARBA00004567"/>
    </source>
</evidence>
<dbReference type="SUPFAM" id="SSF54928">
    <property type="entry name" value="RNA-binding domain, RBD"/>
    <property type="match status" value="1"/>
</dbReference>
<evidence type="ECO:0000256" key="7">
    <source>
        <dbReference type="ARBA" id="ARBA00022454"/>
    </source>
</evidence>
<dbReference type="Gene3D" id="3.30.70.330">
    <property type="match status" value="1"/>
</dbReference>
<reference evidence="27" key="4">
    <citation type="submission" date="2025-09" db="UniProtKB">
        <authorList>
            <consortium name="Ensembl"/>
        </authorList>
    </citation>
    <scope>IDENTIFICATION</scope>
    <source>
        <strain evidence="27">HNI</strain>
    </source>
</reference>
<evidence type="ECO:0000256" key="18">
    <source>
        <dbReference type="ARBA" id="ARBA00023132"/>
    </source>
</evidence>
<dbReference type="InterPro" id="IPR045107">
    <property type="entry name" value="SAC3/GANP/THP3"/>
</dbReference>
<evidence type="ECO:0000256" key="25">
    <source>
        <dbReference type="SAM" id="MobiDB-lite"/>
    </source>
</evidence>
<dbReference type="Pfam" id="PF16769">
    <property type="entry name" value="MCM3AP_GANP"/>
    <property type="match status" value="1"/>
</dbReference>
<dbReference type="GO" id="GO:0005694">
    <property type="term" value="C:chromosome"/>
    <property type="evidence" value="ECO:0007669"/>
    <property type="project" value="UniProtKB-SubCell"/>
</dbReference>
<evidence type="ECO:0000256" key="17">
    <source>
        <dbReference type="ARBA" id="ARBA00023054"/>
    </source>
</evidence>
<evidence type="ECO:0000259" key="26">
    <source>
        <dbReference type="PROSITE" id="PS50250"/>
    </source>
</evidence>
<dbReference type="GO" id="GO:0051028">
    <property type="term" value="P:mRNA transport"/>
    <property type="evidence" value="ECO:0007669"/>
    <property type="project" value="UniProtKB-KW"/>
</dbReference>
<dbReference type="GO" id="GO:0005654">
    <property type="term" value="C:nucleoplasm"/>
    <property type="evidence" value="ECO:0007669"/>
    <property type="project" value="UniProtKB-SubCell"/>
</dbReference>
<keyword evidence="13" id="KW-0391">Immunity</keyword>
<name>A0A3P9K783_ORYLA</name>
<dbReference type="GO" id="GO:0061733">
    <property type="term" value="F:protein-lysine-acetyltransferase activity"/>
    <property type="evidence" value="ECO:0007669"/>
    <property type="project" value="UniProtKB-EC"/>
</dbReference>